<keyword evidence="6" id="KW-0256">Endoplasmic reticulum</keyword>
<reference evidence="12" key="3">
    <citation type="submission" date="2025-09" db="UniProtKB">
        <authorList>
            <consortium name="Ensembl"/>
        </authorList>
    </citation>
    <scope>IDENTIFICATION</scope>
</reference>
<dbReference type="STRING" id="7719.ENSCINP00000012664"/>
<dbReference type="GO" id="GO:0005525">
    <property type="term" value="F:GTP binding"/>
    <property type="evidence" value="ECO:0007669"/>
    <property type="project" value="UniProtKB-KW"/>
</dbReference>
<evidence type="ECO:0000313" key="12">
    <source>
        <dbReference type="Ensembl" id="ENSCINP00000012664.3"/>
    </source>
</evidence>
<dbReference type="FunCoup" id="F6VR17">
    <property type="interactions" value="522"/>
</dbReference>
<keyword evidence="7 11" id="KW-1133">Transmembrane helix</keyword>
<dbReference type="GO" id="GO:0045047">
    <property type="term" value="P:protein targeting to ER"/>
    <property type="evidence" value="ECO:0000318"/>
    <property type="project" value="GO_Central"/>
</dbReference>
<reference evidence="12" key="2">
    <citation type="submission" date="2025-08" db="UniProtKB">
        <authorList>
            <consortium name="Ensembl"/>
        </authorList>
    </citation>
    <scope>IDENTIFICATION</scope>
</reference>
<protein>
    <recommendedName>
        <fullName evidence="3">Signal recognition particle receptor subunit beta</fullName>
    </recommendedName>
</protein>
<evidence type="ECO:0000256" key="1">
    <source>
        <dbReference type="ARBA" id="ARBA00004389"/>
    </source>
</evidence>
<evidence type="ECO:0000256" key="8">
    <source>
        <dbReference type="ARBA" id="ARBA00023134"/>
    </source>
</evidence>
<dbReference type="SUPFAM" id="SSF52540">
    <property type="entry name" value="P-loop containing nucleoside triphosphate hydrolases"/>
    <property type="match status" value="1"/>
</dbReference>
<dbReference type="PANTHER" id="PTHR45909:SF1">
    <property type="entry name" value="ADP-RIBOSYLATION FACTOR-RELATED PROTEIN 1"/>
    <property type="match status" value="1"/>
</dbReference>
<organism evidence="12 13">
    <name type="scientific">Ciona intestinalis</name>
    <name type="common">Transparent sea squirt</name>
    <name type="synonym">Ascidia intestinalis</name>
    <dbReference type="NCBI Taxonomy" id="7719"/>
    <lineage>
        <taxon>Eukaryota</taxon>
        <taxon>Metazoa</taxon>
        <taxon>Chordata</taxon>
        <taxon>Tunicata</taxon>
        <taxon>Ascidiacea</taxon>
        <taxon>Phlebobranchia</taxon>
        <taxon>Cionidae</taxon>
        <taxon>Ciona</taxon>
    </lineage>
</organism>
<dbReference type="InterPro" id="IPR019009">
    <property type="entry name" value="SRP_receptor_beta_su"/>
</dbReference>
<dbReference type="GO" id="GO:0005785">
    <property type="term" value="C:signal recognition particle receptor complex"/>
    <property type="evidence" value="ECO:0000318"/>
    <property type="project" value="GO_Central"/>
</dbReference>
<keyword evidence="9 11" id="KW-0472">Membrane</keyword>
<dbReference type="Ensembl" id="ENSCINT00000012664.3">
    <property type="protein sequence ID" value="ENSCINP00000012664.3"/>
    <property type="gene ID" value="ENSCING00000006131.3"/>
</dbReference>
<evidence type="ECO:0000256" key="10">
    <source>
        <dbReference type="ARBA" id="ARBA00023170"/>
    </source>
</evidence>
<evidence type="ECO:0000256" key="9">
    <source>
        <dbReference type="ARBA" id="ARBA00023136"/>
    </source>
</evidence>
<dbReference type="Proteomes" id="UP000008144">
    <property type="component" value="Unassembled WGS sequence"/>
</dbReference>
<keyword evidence="10" id="KW-0675">Receptor</keyword>
<dbReference type="HOGENOM" id="CLU_046625_2_0_1"/>
<dbReference type="GeneTree" id="ENSGT00940000167928"/>
<feature type="transmembrane region" description="Helical" evidence="11">
    <location>
        <begin position="30"/>
        <end position="51"/>
    </location>
</feature>
<dbReference type="Gene3D" id="3.40.50.300">
    <property type="entry name" value="P-loop containing nucleotide triphosphate hydrolases"/>
    <property type="match status" value="1"/>
</dbReference>
<dbReference type="SMART" id="SM00177">
    <property type="entry name" value="ARF"/>
    <property type="match status" value="1"/>
</dbReference>
<sequence>MYNLRSCCEVKMEIQSSLTAYKSLLESYGISGNLLGVFISLLVVVVTAVLWKLFFGGKAQRTGVLLAGLSDSGKTILFTQLISGVVKETHTSLKENEAQYIVEPNQGKTLTVVDLPGHEAIRLQYLEKYKDNARGIVFVVDSGSFQKNVKDVAEFLFQIFTDKQLNKIAPSICIACNKQDLFNSKTKTVILNQLEKELNTVRKTQSAALSSTSGGGEDSVFLGRKEEDFQFSHLSKFKIEFLECNAKPGLEESANVNLEELKMWISSLI</sequence>
<dbReference type="CDD" id="cd04105">
    <property type="entry name" value="SR_beta"/>
    <property type="match status" value="1"/>
</dbReference>
<accession>F6VR17</accession>
<proteinExistence type="inferred from homology"/>
<dbReference type="InterPro" id="IPR027417">
    <property type="entry name" value="P-loop_NTPase"/>
</dbReference>
<name>F6VR17_CIOIN</name>
<dbReference type="InParanoid" id="F6VR17"/>
<evidence type="ECO:0000256" key="4">
    <source>
        <dbReference type="ARBA" id="ARBA00022692"/>
    </source>
</evidence>
<evidence type="ECO:0000256" key="2">
    <source>
        <dbReference type="ARBA" id="ARBA00005619"/>
    </source>
</evidence>
<comment type="similarity">
    <text evidence="2">Belongs to the SRP receptor beta subunit family.</text>
</comment>
<evidence type="ECO:0000256" key="6">
    <source>
        <dbReference type="ARBA" id="ARBA00022824"/>
    </source>
</evidence>
<evidence type="ECO:0000256" key="5">
    <source>
        <dbReference type="ARBA" id="ARBA00022741"/>
    </source>
</evidence>
<keyword evidence="13" id="KW-1185">Reference proteome</keyword>
<keyword evidence="5" id="KW-0547">Nucleotide-binding</keyword>
<evidence type="ECO:0000313" key="13">
    <source>
        <dbReference type="Proteomes" id="UP000008144"/>
    </source>
</evidence>
<dbReference type="OMA" id="MNGVKVT"/>
<accession>A0A1W2WL05</accession>
<comment type="subcellular location">
    <subcellularLocation>
        <location evidence="1">Endoplasmic reticulum membrane</location>
        <topology evidence="1">Single-pass membrane protein</topology>
    </subcellularLocation>
</comment>
<dbReference type="PANTHER" id="PTHR45909">
    <property type="entry name" value="ADP-RIBOSYLATION FACTOR-RELATED PROTEIN 1"/>
    <property type="match status" value="1"/>
</dbReference>
<evidence type="ECO:0000256" key="3">
    <source>
        <dbReference type="ARBA" id="ARBA00020256"/>
    </source>
</evidence>
<reference evidence="13" key="1">
    <citation type="journal article" date="2002" name="Science">
        <title>The draft genome of Ciona intestinalis: insights into chordate and vertebrate origins.</title>
        <authorList>
            <person name="Dehal P."/>
            <person name="Satou Y."/>
            <person name="Campbell R.K."/>
            <person name="Chapman J."/>
            <person name="Degnan B."/>
            <person name="De Tomaso A."/>
            <person name="Davidson B."/>
            <person name="Di Gregorio A."/>
            <person name="Gelpke M."/>
            <person name="Goodstein D.M."/>
            <person name="Harafuji N."/>
            <person name="Hastings K.E."/>
            <person name="Ho I."/>
            <person name="Hotta K."/>
            <person name="Huang W."/>
            <person name="Kawashima T."/>
            <person name="Lemaire P."/>
            <person name="Martinez D."/>
            <person name="Meinertzhagen I.A."/>
            <person name="Necula S."/>
            <person name="Nonaka M."/>
            <person name="Putnam N."/>
            <person name="Rash S."/>
            <person name="Saiga H."/>
            <person name="Satake M."/>
            <person name="Terry A."/>
            <person name="Yamada L."/>
            <person name="Wang H.G."/>
            <person name="Awazu S."/>
            <person name="Azumi K."/>
            <person name="Boore J."/>
            <person name="Branno M."/>
            <person name="Chin-Bow S."/>
            <person name="DeSantis R."/>
            <person name="Doyle S."/>
            <person name="Francino P."/>
            <person name="Keys D.N."/>
            <person name="Haga S."/>
            <person name="Hayashi H."/>
            <person name="Hino K."/>
            <person name="Imai K.S."/>
            <person name="Inaba K."/>
            <person name="Kano S."/>
            <person name="Kobayashi K."/>
            <person name="Kobayashi M."/>
            <person name="Lee B.I."/>
            <person name="Makabe K.W."/>
            <person name="Manohar C."/>
            <person name="Matassi G."/>
            <person name="Medina M."/>
            <person name="Mochizuki Y."/>
            <person name="Mount S."/>
            <person name="Morishita T."/>
            <person name="Miura S."/>
            <person name="Nakayama A."/>
            <person name="Nishizaka S."/>
            <person name="Nomoto H."/>
            <person name="Ohta F."/>
            <person name="Oishi K."/>
            <person name="Rigoutsos I."/>
            <person name="Sano M."/>
            <person name="Sasaki A."/>
            <person name="Sasakura Y."/>
            <person name="Shoguchi E."/>
            <person name="Shin-i T."/>
            <person name="Spagnuolo A."/>
            <person name="Stainier D."/>
            <person name="Suzuki M.M."/>
            <person name="Tassy O."/>
            <person name="Takatori N."/>
            <person name="Tokuoka M."/>
            <person name="Yagi K."/>
            <person name="Yoshizaki F."/>
            <person name="Wada S."/>
            <person name="Zhang C."/>
            <person name="Hyatt P.D."/>
            <person name="Larimer F."/>
            <person name="Detter C."/>
            <person name="Doggett N."/>
            <person name="Glavina T."/>
            <person name="Hawkins T."/>
            <person name="Richardson P."/>
            <person name="Lucas S."/>
            <person name="Kohara Y."/>
            <person name="Levine M."/>
            <person name="Satoh N."/>
            <person name="Rokhsar D.S."/>
        </authorList>
    </citation>
    <scope>NUCLEOTIDE SEQUENCE [LARGE SCALE GENOMIC DNA]</scope>
</reference>
<evidence type="ECO:0000256" key="7">
    <source>
        <dbReference type="ARBA" id="ARBA00022989"/>
    </source>
</evidence>
<dbReference type="AlphaFoldDB" id="F6VR17"/>
<dbReference type="Pfam" id="PF09439">
    <property type="entry name" value="SRPRB"/>
    <property type="match status" value="1"/>
</dbReference>
<dbReference type="InterPro" id="IPR024156">
    <property type="entry name" value="Small_GTPase_ARF"/>
</dbReference>
<keyword evidence="4 11" id="KW-0812">Transmembrane</keyword>
<evidence type="ECO:0000256" key="11">
    <source>
        <dbReference type="SAM" id="Phobius"/>
    </source>
</evidence>
<keyword evidence="8" id="KW-0342">GTP-binding</keyword>